<name>A0ABV1AHW0_9FIRM</name>
<dbReference type="RefSeq" id="WP_118698132.1">
    <property type="nucleotide sequence ID" value="NZ_JBBMEI010000004.1"/>
</dbReference>
<feature type="repeat" description="TPR" evidence="1">
    <location>
        <begin position="154"/>
        <end position="187"/>
    </location>
</feature>
<evidence type="ECO:0000313" key="2">
    <source>
        <dbReference type="EMBL" id="MEQ2357238.1"/>
    </source>
</evidence>
<keyword evidence="3" id="KW-1185">Reference proteome</keyword>
<organism evidence="2 3">
    <name type="scientific">Blautia intestinihominis</name>
    <dbReference type="NCBI Taxonomy" id="3133152"/>
    <lineage>
        <taxon>Bacteria</taxon>
        <taxon>Bacillati</taxon>
        <taxon>Bacillota</taxon>
        <taxon>Clostridia</taxon>
        <taxon>Lachnospirales</taxon>
        <taxon>Lachnospiraceae</taxon>
        <taxon>Blautia</taxon>
    </lineage>
</organism>
<reference evidence="2 3" key="1">
    <citation type="submission" date="2024-03" db="EMBL/GenBank/DDBJ databases">
        <title>Human intestinal bacterial collection.</title>
        <authorList>
            <person name="Pauvert C."/>
            <person name="Hitch T.C.A."/>
            <person name="Clavel T."/>
        </authorList>
    </citation>
    <scope>NUCLEOTIDE SEQUENCE [LARGE SCALE GENOMIC DNA]</scope>
    <source>
        <strain evidence="2 3">CLA-AA-H95</strain>
    </source>
</reference>
<dbReference type="InterPro" id="IPR019734">
    <property type="entry name" value="TPR_rpt"/>
</dbReference>
<accession>A0ABV1AHW0</accession>
<evidence type="ECO:0000256" key="1">
    <source>
        <dbReference type="PROSITE-ProRule" id="PRU00339"/>
    </source>
</evidence>
<dbReference type="Proteomes" id="UP001446032">
    <property type="component" value="Unassembled WGS sequence"/>
</dbReference>
<dbReference type="EMBL" id="JBBMEI010000004">
    <property type="protein sequence ID" value="MEQ2357238.1"/>
    <property type="molecule type" value="Genomic_DNA"/>
</dbReference>
<proteinExistence type="predicted"/>
<dbReference type="Pfam" id="PF13181">
    <property type="entry name" value="TPR_8"/>
    <property type="match status" value="1"/>
</dbReference>
<keyword evidence="1" id="KW-0802">TPR repeat</keyword>
<dbReference type="SUPFAM" id="SSF48452">
    <property type="entry name" value="TPR-like"/>
    <property type="match status" value="1"/>
</dbReference>
<protein>
    <recommendedName>
        <fullName evidence="4">Tetratricopeptide repeat protein</fullName>
    </recommendedName>
</protein>
<dbReference type="Gene3D" id="1.25.40.10">
    <property type="entry name" value="Tetratricopeptide repeat domain"/>
    <property type="match status" value="1"/>
</dbReference>
<comment type="caution">
    <text evidence="2">The sequence shown here is derived from an EMBL/GenBank/DDBJ whole genome shotgun (WGS) entry which is preliminary data.</text>
</comment>
<sequence>MSGYILCQTKKAKIPYYIENISTNVYSLEELCYYFYHNLYLVDETILNENLCRWLQEELELPKLAAKLRPLFERNYSIEEFLYPVFKEINYLTYEEMKSLNMQIQKLAEEAPFLREKRKGDALVENGMYVHAIQVYQKLLEEETLEEVREGFTEDIFHNLGCAYSYLFQMEKAVECFRRAYEGSRSKDALIAYLLAFGVTKTSEEYQNLVRRLGVEKEVLREIKEKLAEFGKKPEIPTDYENIDETLQKLTRDYHRSTGS</sequence>
<gene>
    <name evidence="2" type="ORF">WMO75_02590</name>
</gene>
<evidence type="ECO:0008006" key="4">
    <source>
        <dbReference type="Google" id="ProtNLM"/>
    </source>
</evidence>
<evidence type="ECO:0000313" key="3">
    <source>
        <dbReference type="Proteomes" id="UP001446032"/>
    </source>
</evidence>
<dbReference type="PROSITE" id="PS50005">
    <property type="entry name" value="TPR"/>
    <property type="match status" value="1"/>
</dbReference>
<dbReference type="InterPro" id="IPR011990">
    <property type="entry name" value="TPR-like_helical_dom_sf"/>
</dbReference>